<protein>
    <submittedName>
        <fullName evidence="1">Uncharacterized protein</fullName>
    </submittedName>
</protein>
<proteinExistence type="predicted"/>
<accession>A0AA48M5V7</accession>
<dbReference type="KEGG" id="bayd:BSPP4475_05935"/>
<name>A0AA48M5V7_9BACL</name>
<gene>
    <name evidence="1" type="ORF">BSPP4475_05935</name>
</gene>
<reference evidence="1" key="1">
    <citation type="submission" date="2023-07" db="EMBL/GenBank/DDBJ databases">
        <authorList>
            <person name="Ivanov I."/>
            <person name="Teneva D."/>
            <person name="Stoikov I."/>
        </authorList>
    </citation>
    <scope>NUCLEOTIDE SEQUENCE</scope>
    <source>
        <strain evidence="1">4475</strain>
    </source>
</reference>
<sequence>MSLQNKSYGKMLDIFNTGKKYRRRDLHDMFGGQRYDGISTPSQYPFIMIFTGTEEKKMVYSSIRVKDKKGYAIHQGE</sequence>
<dbReference type="EMBL" id="OY569118">
    <property type="protein sequence ID" value="CAJ1001852.1"/>
    <property type="molecule type" value="Genomic_DNA"/>
</dbReference>
<dbReference type="Proteomes" id="UP001189619">
    <property type="component" value="Chromosome"/>
</dbReference>
<evidence type="ECO:0000313" key="2">
    <source>
        <dbReference type="Proteomes" id="UP001189619"/>
    </source>
</evidence>
<evidence type="ECO:0000313" key="1">
    <source>
        <dbReference type="EMBL" id="CAJ1001852.1"/>
    </source>
</evidence>
<keyword evidence="2" id="KW-1185">Reference proteome</keyword>
<organism evidence="1 2">
    <name type="scientific">Brevibacillus aydinogluensis</name>
    <dbReference type="NCBI Taxonomy" id="927786"/>
    <lineage>
        <taxon>Bacteria</taxon>
        <taxon>Bacillati</taxon>
        <taxon>Bacillota</taxon>
        <taxon>Bacilli</taxon>
        <taxon>Bacillales</taxon>
        <taxon>Paenibacillaceae</taxon>
        <taxon>Brevibacillus</taxon>
    </lineage>
</organism>
<dbReference type="AlphaFoldDB" id="A0AA48M5V7"/>